<evidence type="ECO:0000256" key="2">
    <source>
        <dbReference type="ARBA" id="ARBA00022692"/>
    </source>
</evidence>
<dbReference type="GO" id="GO:0001671">
    <property type="term" value="F:ATPase activator activity"/>
    <property type="evidence" value="ECO:0007669"/>
    <property type="project" value="TreeGrafter"/>
</dbReference>
<dbReference type="PANTHER" id="PTHR12763">
    <property type="match status" value="1"/>
</dbReference>
<comment type="subcellular location">
    <subcellularLocation>
        <location evidence="1">Mitochondrion inner membrane</location>
        <topology evidence="1">Single-pass membrane protein</topology>
    </subcellularLocation>
</comment>
<proteinExistence type="inferred from homology"/>
<dbReference type="PROSITE" id="PS50076">
    <property type="entry name" value="DNAJ_2"/>
    <property type="match status" value="1"/>
</dbReference>
<gene>
    <name evidence="10" type="ORF">BQ4739_LOCUS14598</name>
</gene>
<evidence type="ECO:0000313" key="10">
    <source>
        <dbReference type="EMBL" id="SZX74308.1"/>
    </source>
</evidence>
<protein>
    <submittedName>
        <fullName evidence="10">Uncharacterized protein</fullName>
    </submittedName>
</protein>
<reference evidence="10 11" key="1">
    <citation type="submission" date="2016-10" db="EMBL/GenBank/DDBJ databases">
        <authorList>
            <person name="Cai Z."/>
        </authorList>
    </citation>
    <scope>NUCLEOTIDE SEQUENCE [LARGE SCALE GENOMIC DNA]</scope>
</reference>
<dbReference type="AlphaFoldDB" id="A0A383W9J1"/>
<organism evidence="10 11">
    <name type="scientific">Tetradesmus obliquus</name>
    <name type="common">Green alga</name>
    <name type="synonym">Acutodesmus obliquus</name>
    <dbReference type="NCBI Taxonomy" id="3088"/>
    <lineage>
        <taxon>Eukaryota</taxon>
        <taxon>Viridiplantae</taxon>
        <taxon>Chlorophyta</taxon>
        <taxon>core chlorophytes</taxon>
        <taxon>Chlorophyceae</taxon>
        <taxon>CS clade</taxon>
        <taxon>Sphaeropleales</taxon>
        <taxon>Scenedesmaceae</taxon>
        <taxon>Tetradesmus</taxon>
    </lineage>
</organism>
<dbReference type="CDD" id="cd06257">
    <property type="entry name" value="DnaJ"/>
    <property type="match status" value="1"/>
</dbReference>
<dbReference type="InterPro" id="IPR036869">
    <property type="entry name" value="J_dom_sf"/>
</dbReference>
<dbReference type="STRING" id="3088.A0A383W9J1"/>
<name>A0A383W9J1_TETOB</name>
<dbReference type="Gene3D" id="1.10.287.110">
    <property type="entry name" value="DnaJ domain"/>
    <property type="match status" value="1"/>
</dbReference>
<evidence type="ECO:0000313" key="11">
    <source>
        <dbReference type="Proteomes" id="UP000256970"/>
    </source>
</evidence>
<dbReference type="GO" id="GO:0001405">
    <property type="term" value="C:PAM complex, Tim23 associated import motor"/>
    <property type="evidence" value="ECO:0007669"/>
    <property type="project" value="TreeGrafter"/>
</dbReference>
<comment type="function">
    <text evidence="8">Component of the PAM complex, a complex required for the translocation of transit peptide-containing proteins from the inner membrane into the mitochondrial matrix in an ATP-dependent manner.</text>
</comment>
<dbReference type="OrthoDB" id="240298at2759"/>
<evidence type="ECO:0000256" key="1">
    <source>
        <dbReference type="ARBA" id="ARBA00004434"/>
    </source>
</evidence>
<evidence type="ECO:0000256" key="7">
    <source>
        <dbReference type="ARBA" id="ARBA00038105"/>
    </source>
</evidence>
<sequence>MTTPLVAGAGIAAAALLGREVVKQYIKFKAAPAAARAFYKGGFQPEMNRREAALILGLRESAAEERIKEAHRRIMIANHPDSGGSSFIAAKVNEAKDMLLGKKSKSSVF</sequence>
<evidence type="ECO:0000256" key="9">
    <source>
        <dbReference type="ARBA" id="ARBA00063640"/>
    </source>
</evidence>
<dbReference type="SUPFAM" id="SSF46565">
    <property type="entry name" value="Chaperone J-domain"/>
    <property type="match status" value="1"/>
</dbReference>
<dbReference type="InterPro" id="IPR001623">
    <property type="entry name" value="DnaJ_domain"/>
</dbReference>
<keyword evidence="3" id="KW-0999">Mitochondrion inner membrane</keyword>
<keyword evidence="2" id="KW-0812">Transmembrane</keyword>
<keyword evidence="11" id="KW-1185">Reference proteome</keyword>
<dbReference type="EMBL" id="FNXT01001211">
    <property type="protein sequence ID" value="SZX74308.1"/>
    <property type="molecule type" value="Genomic_DNA"/>
</dbReference>
<keyword evidence="4" id="KW-1133">Transmembrane helix</keyword>
<dbReference type="FunFam" id="1.10.287.110:FF:000001">
    <property type="entry name" value="Import inner membrane translocase subunit tim14"/>
    <property type="match status" value="1"/>
</dbReference>
<dbReference type="SMART" id="SM00271">
    <property type="entry name" value="DnaJ"/>
    <property type="match status" value="1"/>
</dbReference>
<dbReference type="PANTHER" id="PTHR12763:SF28">
    <property type="entry name" value="GEO10507P1-RELATED"/>
    <property type="match status" value="1"/>
</dbReference>
<keyword evidence="5" id="KW-0496">Mitochondrion</keyword>
<dbReference type="Proteomes" id="UP000256970">
    <property type="component" value="Unassembled WGS sequence"/>
</dbReference>
<comment type="similarity">
    <text evidence="7">Belongs to the TIM14 family.</text>
</comment>
<evidence type="ECO:0000256" key="5">
    <source>
        <dbReference type="ARBA" id="ARBA00023128"/>
    </source>
</evidence>
<evidence type="ECO:0000256" key="4">
    <source>
        <dbReference type="ARBA" id="ARBA00022989"/>
    </source>
</evidence>
<evidence type="ECO:0000256" key="6">
    <source>
        <dbReference type="ARBA" id="ARBA00023136"/>
    </source>
</evidence>
<keyword evidence="6" id="KW-0472">Membrane</keyword>
<accession>A0A383W9J1</accession>
<comment type="subunit">
    <text evidence="9">Probable component of the PAM complex at least composed of a mitochondrial HSP70 protein, TIMM44 and TIMM14. The complex interacts with the TIMM23 component of the TIM17:23 complex.</text>
</comment>
<dbReference type="GO" id="GO:0030150">
    <property type="term" value="P:protein import into mitochondrial matrix"/>
    <property type="evidence" value="ECO:0007669"/>
    <property type="project" value="TreeGrafter"/>
</dbReference>
<evidence type="ECO:0000256" key="8">
    <source>
        <dbReference type="ARBA" id="ARBA00059031"/>
    </source>
</evidence>
<evidence type="ECO:0000256" key="3">
    <source>
        <dbReference type="ARBA" id="ARBA00022792"/>
    </source>
</evidence>